<sequence>MIPIKKSNSKQVYEFCRDIYEKLPEKDELDMLIFKNFGSHNGLKDYFTQQDRAFLKLMMADYSTLLNVKEKIDSSSDVEWVFKIHVEKFSDLVNQIYSHLKNDFIEKCDEEIKQLKIGHIRGVSTSINLKRILSYETDDNLDKIRKKKNLTDNIRIIVDRTKNTREFIDLIKKNLKSEFLKDFEDIFPDKMDTLVEMMSSKKSFNDLVQSYKFDGIHTKKSHTVLKDYVVERYKEKLESYYNKIDKKELVRITSVTVCPYCNRNFINVTEEANTSQLDHFFPKNEYPLFALCFYNLIPSCYGCNNKKSTSKFYISPYDESITDIDELLKFSLNIKSADFINNSESIDIIIKDDISEEELKQLESKDKLSVRQKLLKDKYVIDTRSLYKLHADIVQELLWKHEIYNKDYKSGLCQIFADSGKYFSDSEIDRMIVGYYTDKENYGKRPLSKMVTDISKEIGLVGEEG</sequence>
<reference evidence="1 2" key="1">
    <citation type="submission" date="2018-05" db="EMBL/GenBank/DDBJ databases">
        <title>Streptococcus from otitis media.</title>
        <authorList>
            <person name="Wayes A.M."/>
            <person name="Jakubovics N.S."/>
        </authorList>
    </citation>
    <scope>NUCLEOTIDE SEQUENCE [LARGE SCALE GENOMIC DNA]</scope>
    <source>
        <strain evidence="1 2">NU43</strain>
    </source>
</reference>
<name>A0A4Q2FLB7_STROR</name>
<dbReference type="AlphaFoldDB" id="A0A4Q2FLB7"/>
<evidence type="ECO:0000313" key="2">
    <source>
        <dbReference type="Proteomes" id="UP000289485"/>
    </source>
</evidence>
<dbReference type="Gene3D" id="1.10.30.50">
    <property type="match status" value="1"/>
</dbReference>
<evidence type="ECO:0000313" key="1">
    <source>
        <dbReference type="EMBL" id="RXX20940.1"/>
    </source>
</evidence>
<comment type="caution">
    <text evidence="1">The sequence shown here is derived from an EMBL/GenBank/DDBJ whole genome shotgun (WGS) entry which is preliminary data.</text>
</comment>
<dbReference type="RefSeq" id="WP_129326268.1">
    <property type="nucleotide sequence ID" value="NZ_JAKUWC010000005.1"/>
</dbReference>
<dbReference type="EMBL" id="QEWJ01000006">
    <property type="protein sequence ID" value="RXX20940.1"/>
    <property type="molecule type" value="Genomic_DNA"/>
</dbReference>
<proteinExistence type="predicted"/>
<dbReference type="Proteomes" id="UP000289485">
    <property type="component" value="Unassembled WGS sequence"/>
</dbReference>
<evidence type="ECO:0008006" key="3">
    <source>
        <dbReference type="Google" id="ProtNLM"/>
    </source>
</evidence>
<protein>
    <recommendedName>
        <fullName evidence="3">HNH domain-containing protein</fullName>
    </recommendedName>
</protein>
<gene>
    <name evidence="1" type="ORF">DF216_06025</name>
</gene>
<organism evidence="1 2">
    <name type="scientific">Streptococcus oralis</name>
    <dbReference type="NCBI Taxonomy" id="1303"/>
    <lineage>
        <taxon>Bacteria</taxon>
        <taxon>Bacillati</taxon>
        <taxon>Bacillota</taxon>
        <taxon>Bacilli</taxon>
        <taxon>Lactobacillales</taxon>
        <taxon>Streptococcaceae</taxon>
        <taxon>Streptococcus</taxon>
    </lineage>
</organism>
<accession>A0A4Q2FLB7</accession>